<dbReference type="InterPro" id="IPR050815">
    <property type="entry name" value="TF_fung"/>
</dbReference>
<dbReference type="OMA" id="REDTCDE"/>
<dbReference type="Gene3D" id="4.10.240.10">
    <property type="entry name" value="Zn(2)-C6 fungal-type DNA-binding domain"/>
    <property type="match status" value="1"/>
</dbReference>
<evidence type="ECO:0000256" key="3">
    <source>
        <dbReference type="ARBA" id="ARBA00023015"/>
    </source>
</evidence>
<keyword evidence="5" id="KW-0804">Transcription</keyword>
<evidence type="ECO:0000259" key="8">
    <source>
        <dbReference type="PROSITE" id="PS50048"/>
    </source>
</evidence>
<dbReference type="PANTHER" id="PTHR47338:SF5">
    <property type="entry name" value="ZN(II)2CYS6 TRANSCRIPTION FACTOR (EUROFUNG)"/>
    <property type="match status" value="1"/>
</dbReference>
<feature type="region of interest" description="Disordered" evidence="7">
    <location>
        <begin position="54"/>
        <end position="98"/>
    </location>
</feature>
<feature type="domain" description="Zn(2)-C6 fungal-type" evidence="8">
    <location>
        <begin position="18"/>
        <end position="47"/>
    </location>
</feature>
<dbReference type="GO" id="GO:0005634">
    <property type="term" value="C:nucleus"/>
    <property type="evidence" value="ECO:0007669"/>
    <property type="project" value="UniProtKB-SubCell"/>
</dbReference>
<name>C5FKZ5_ARTOC</name>
<dbReference type="GO" id="GO:0003677">
    <property type="term" value="F:DNA binding"/>
    <property type="evidence" value="ECO:0007669"/>
    <property type="project" value="UniProtKB-KW"/>
</dbReference>
<evidence type="ECO:0000256" key="4">
    <source>
        <dbReference type="ARBA" id="ARBA00023125"/>
    </source>
</evidence>
<feature type="region of interest" description="Disordered" evidence="7">
    <location>
        <begin position="681"/>
        <end position="705"/>
    </location>
</feature>
<feature type="compositionally biased region" description="Basic and acidic residues" evidence="7">
    <location>
        <begin position="86"/>
        <end position="95"/>
    </location>
</feature>
<gene>
    <name evidence="9" type="ORF">MCYG_03186</name>
</gene>
<dbReference type="AlphaFoldDB" id="C5FKZ5"/>
<keyword evidence="6" id="KW-0539">Nucleus</keyword>
<dbReference type="eggNOG" id="ENOG502QVBS">
    <property type="taxonomic scope" value="Eukaryota"/>
</dbReference>
<feature type="compositionally biased region" description="Low complexity" evidence="7">
    <location>
        <begin position="681"/>
        <end position="693"/>
    </location>
</feature>
<sequence>MSSSSHSVLGGAPVLRKSCHFCRSRKIRCSGQSICEACQERNIDCVYDLEAAKGRPKRKHTESRDPKLGLGSDRNAGKGGQGSHDGIGKTPRDWDPSLQGPLMGDDLNAMFHECFISKVGMRATIFQGAIAAGHERLKQTEGGSSSSEVPQRISYDGLMNSMTREIVEMISLRFGDLNCEVEDKFPRRYCITSLARDTTQEMFDNTIPRKNPLKSYSSHRILQLIDLWFSVHPLSSLISKTLLLSSLKNSTYDEALLATILSDACLVHENGQNYDTEGQLLFEFATYQIQNRSVLNRDIASSQALILMAWREICMGNARRGSCLTAYACRIVSELHRGLNQGVSANGTKLNGIDVRYVDGELIRNIYWVCWSTTVWSLMQIDQPYNLLLPEQTPSQFPFVDESTSMTISLDLASDNVSTLRAQSRALQELWPLSQVASTAAHIYALCPNPDLKDTLETVEWQARHIHQLRRLLSFQLELPTLCGKIRHILLEAIRQVELEITPGSTQAVVLIAYHTMIVHMLFPQRQTSDSVIIMTPERINEFCQSANALVAISHSVISPQTTSLLPGPGLKTKSVSDVFALGLDACSRALAYIHSRANCGRDEYQAIMAKNRQLLYLAQQLHDISRGELSRASATMRTIKKRLKFAKVVFSSINESTPPLTHSDLSPIAQFRSRIQNLSQSSSTSVSGGLSQPGSPIPDDPSYLSSIPNQLSLDMFLGSDTSPVSSQDGFDTLHMHTAGSSITPLDHSGMTSPFTPSGMSPLQPPRKIRRTVSPPSFDSHGKANMFELSEPIMSSKPEHIPRSCGSPSLNNSSIFRNGGGIGLMGFDMTPNDGGKKLLGDPVNFAQPLFMSSENDPDFGAGPLLFGSPLDTNGHGDFNGMPDLTGMEGENGYMPLDLGYLG</sequence>
<dbReference type="EMBL" id="DS995703">
    <property type="protein sequence ID" value="EEQ30367.1"/>
    <property type="molecule type" value="Genomic_DNA"/>
</dbReference>
<dbReference type="CDD" id="cd00067">
    <property type="entry name" value="GAL4"/>
    <property type="match status" value="1"/>
</dbReference>
<evidence type="ECO:0000256" key="2">
    <source>
        <dbReference type="ARBA" id="ARBA00022723"/>
    </source>
</evidence>
<dbReference type="STRING" id="554155.C5FKZ5"/>
<dbReference type="GO" id="GO:0000981">
    <property type="term" value="F:DNA-binding transcription factor activity, RNA polymerase II-specific"/>
    <property type="evidence" value="ECO:0007669"/>
    <property type="project" value="InterPro"/>
</dbReference>
<keyword evidence="3" id="KW-0805">Transcription regulation</keyword>
<protein>
    <recommendedName>
        <fullName evidence="8">Zn(2)-C6 fungal-type domain-containing protein</fullName>
    </recommendedName>
</protein>
<dbReference type="CDD" id="cd12148">
    <property type="entry name" value="fungal_TF_MHR"/>
    <property type="match status" value="1"/>
</dbReference>
<accession>C5FKZ5</accession>
<keyword evidence="10" id="KW-1185">Reference proteome</keyword>
<dbReference type="PANTHER" id="PTHR47338">
    <property type="entry name" value="ZN(II)2CYS6 TRANSCRIPTION FACTOR (EUROFUNG)-RELATED"/>
    <property type="match status" value="1"/>
</dbReference>
<evidence type="ECO:0000256" key="1">
    <source>
        <dbReference type="ARBA" id="ARBA00004123"/>
    </source>
</evidence>
<evidence type="ECO:0000256" key="6">
    <source>
        <dbReference type="ARBA" id="ARBA00023242"/>
    </source>
</evidence>
<dbReference type="SMART" id="SM00066">
    <property type="entry name" value="GAL4"/>
    <property type="match status" value="1"/>
</dbReference>
<dbReference type="InterPro" id="IPR001138">
    <property type="entry name" value="Zn2Cys6_DnaBD"/>
</dbReference>
<dbReference type="OrthoDB" id="5069333at2759"/>
<dbReference type="InterPro" id="IPR007219">
    <property type="entry name" value="XnlR_reg_dom"/>
</dbReference>
<dbReference type="Proteomes" id="UP000002035">
    <property type="component" value="Unassembled WGS sequence"/>
</dbReference>
<organism evidence="9 10">
    <name type="scientific">Arthroderma otae (strain ATCC MYA-4605 / CBS 113480)</name>
    <name type="common">Microsporum canis</name>
    <dbReference type="NCBI Taxonomy" id="554155"/>
    <lineage>
        <taxon>Eukaryota</taxon>
        <taxon>Fungi</taxon>
        <taxon>Dikarya</taxon>
        <taxon>Ascomycota</taxon>
        <taxon>Pezizomycotina</taxon>
        <taxon>Eurotiomycetes</taxon>
        <taxon>Eurotiomycetidae</taxon>
        <taxon>Onygenales</taxon>
        <taxon>Arthrodermataceae</taxon>
        <taxon>Microsporum</taxon>
    </lineage>
</organism>
<reference evidence="10" key="1">
    <citation type="journal article" date="2012" name="MBio">
        <title>Comparative genome analysis of Trichophyton rubrum and related dermatophytes reveals candidate genes involved in infection.</title>
        <authorList>
            <person name="Martinez D.A."/>
            <person name="Oliver B.G."/>
            <person name="Graeser Y."/>
            <person name="Goldberg J.M."/>
            <person name="Li W."/>
            <person name="Martinez-Rossi N.M."/>
            <person name="Monod M."/>
            <person name="Shelest E."/>
            <person name="Barton R.C."/>
            <person name="Birch E."/>
            <person name="Brakhage A.A."/>
            <person name="Chen Z."/>
            <person name="Gurr S.J."/>
            <person name="Heiman D."/>
            <person name="Heitman J."/>
            <person name="Kosti I."/>
            <person name="Rossi A."/>
            <person name="Saif S."/>
            <person name="Samalova M."/>
            <person name="Saunders C.W."/>
            <person name="Shea T."/>
            <person name="Summerbell R.C."/>
            <person name="Xu J."/>
            <person name="Young S."/>
            <person name="Zeng Q."/>
            <person name="Birren B.W."/>
            <person name="Cuomo C.A."/>
            <person name="White T.C."/>
        </authorList>
    </citation>
    <scope>NUCLEOTIDE SEQUENCE [LARGE SCALE GENOMIC DNA]</scope>
    <source>
        <strain evidence="10">ATCC MYA-4605 / CBS 113480</strain>
    </source>
</reference>
<dbReference type="InterPro" id="IPR036864">
    <property type="entry name" value="Zn2-C6_fun-type_DNA-bd_sf"/>
</dbReference>
<evidence type="ECO:0000256" key="5">
    <source>
        <dbReference type="ARBA" id="ARBA00023163"/>
    </source>
</evidence>
<comment type="subcellular location">
    <subcellularLocation>
        <location evidence="1">Nucleus</location>
    </subcellularLocation>
</comment>
<evidence type="ECO:0000313" key="10">
    <source>
        <dbReference type="Proteomes" id="UP000002035"/>
    </source>
</evidence>
<evidence type="ECO:0000313" key="9">
    <source>
        <dbReference type="EMBL" id="EEQ30367.1"/>
    </source>
</evidence>
<dbReference type="PROSITE" id="PS00463">
    <property type="entry name" value="ZN2_CY6_FUNGAL_1"/>
    <property type="match status" value="1"/>
</dbReference>
<keyword evidence="4" id="KW-0238">DNA-binding</keyword>
<dbReference type="HOGENOM" id="CLU_323426_0_0_1"/>
<dbReference type="VEuPathDB" id="FungiDB:MCYG_03186"/>
<keyword evidence="2" id="KW-0479">Metal-binding</keyword>
<dbReference type="Pfam" id="PF00172">
    <property type="entry name" value="Zn_clus"/>
    <property type="match status" value="1"/>
</dbReference>
<evidence type="ECO:0000256" key="7">
    <source>
        <dbReference type="SAM" id="MobiDB-lite"/>
    </source>
</evidence>
<dbReference type="GO" id="GO:0008270">
    <property type="term" value="F:zinc ion binding"/>
    <property type="evidence" value="ECO:0007669"/>
    <property type="project" value="InterPro"/>
</dbReference>
<dbReference type="Pfam" id="PF04082">
    <property type="entry name" value="Fungal_trans"/>
    <property type="match status" value="1"/>
</dbReference>
<proteinExistence type="predicted"/>
<dbReference type="GeneID" id="9230362"/>
<dbReference type="RefSeq" id="XP_002847680.1">
    <property type="nucleotide sequence ID" value="XM_002847634.1"/>
</dbReference>
<dbReference type="PROSITE" id="PS50048">
    <property type="entry name" value="ZN2_CY6_FUNGAL_2"/>
    <property type="match status" value="1"/>
</dbReference>
<dbReference type="SUPFAM" id="SSF57701">
    <property type="entry name" value="Zn2/Cys6 DNA-binding domain"/>
    <property type="match status" value="1"/>
</dbReference>
<dbReference type="GO" id="GO:0006351">
    <property type="term" value="P:DNA-templated transcription"/>
    <property type="evidence" value="ECO:0007669"/>
    <property type="project" value="InterPro"/>
</dbReference>